<keyword evidence="4 5" id="KW-0472">Membrane</keyword>
<sequence length="429" mass="45314">MGIEGIIVASLIIMAILATRYLKSIAFTAWVLAGVGTAFCYPEAFQVWWGISLGALIVPLIQLIMFGMGTTLSAGDFLRIVKEPWPVLLGISLQYGVMPITGYLLVLSFGFSGELAAGIILTGACSGGVASNLMSYIGKGNVALSVTMTALSTSIAPIMTPMIMTIFAGQYIDVDTFAMLIGVVNIIIAPVIAGMVAHTILFSQERWLNRPSILLGVSIAFLATGTSVALLFASHAPQLQGFANSLSFSLILIGSMATVKTVLITMGRNGQTWLDRALPILSMFGICAILIIITAQTYDVLIQVGGMLFVAAVIHNAVGLSVGYWGAKAVGNLTGRLGHWLGVFDSPLSRLSESDCRTVAFEVGMQNGGMATGLAVNVLKSHVAALPPNVFGTWMNISGSLLANYWSRSTERSLDATQAIEVAPEPLSR</sequence>
<proteinExistence type="predicted"/>
<dbReference type="InterPro" id="IPR002657">
    <property type="entry name" value="BilAc:Na_symport/Acr3"/>
</dbReference>
<dbReference type="InterPro" id="IPR004710">
    <property type="entry name" value="Bilac:Na_transpt"/>
</dbReference>
<dbReference type="AlphaFoldDB" id="A0A7V9A5F2"/>
<keyword evidence="7" id="KW-1185">Reference proteome</keyword>
<keyword evidence="2 5" id="KW-0812">Transmembrane</keyword>
<dbReference type="InterPro" id="IPR038770">
    <property type="entry name" value="Na+/solute_symporter_sf"/>
</dbReference>
<feature type="transmembrane region" description="Helical" evidence="5">
    <location>
        <begin position="178"/>
        <end position="201"/>
    </location>
</feature>
<feature type="transmembrane region" description="Helical" evidence="5">
    <location>
        <begin position="246"/>
        <end position="266"/>
    </location>
</feature>
<evidence type="ECO:0000256" key="3">
    <source>
        <dbReference type="ARBA" id="ARBA00022989"/>
    </source>
</evidence>
<feature type="transmembrane region" description="Helical" evidence="5">
    <location>
        <begin position="149"/>
        <end position="172"/>
    </location>
</feature>
<dbReference type="PANTHER" id="PTHR10361">
    <property type="entry name" value="SODIUM-BILE ACID COTRANSPORTER"/>
    <property type="match status" value="1"/>
</dbReference>
<comment type="subcellular location">
    <subcellularLocation>
        <location evidence="1">Membrane</location>
        <topology evidence="1">Multi-pass membrane protein</topology>
    </subcellularLocation>
</comment>
<dbReference type="Gene3D" id="1.20.1530.20">
    <property type="match status" value="2"/>
</dbReference>
<evidence type="ECO:0000256" key="5">
    <source>
        <dbReference type="SAM" id="Phobius"/>
    </source>
</evidence>
<feature type="transmembrane region" description="Helical" evidence="5">
    <location>
        <begin position="55"/>
        <end position="75"/>
    </location>
</feature>
<comment type="caution">
    <text evidence="6">The sequence shown here is derived from an EMBL/GenBank/DDBJ whole genome shotgun (WGS) entry which is preliminary data.</text>
</comment>
<dbReference type="RefSeq" id="WP_207394405.1">
    <property type="nucleotide sequence ID" value="NZ_JABRWO010000001.1"/>
</dbReference>
<reference evidence="6 7" key="1">
    <citation type="submission" date="2020-05" db="EMBL/GenBank/DDBJ databases">
        <title>Bremerella alba sp. nov., a novel planctomycete isolated from the surface of the macroalga Fucus spiralis.</title>
        <authorList>
            <person name="Godinho O."/>
            <person name="Botelho R."/>
            <person name="Albuquerque L."/>
            <person name="Wiegand S."/>
            <person name="Da Costa M.S."/>
            <person name="Lobo-Da-Cunha A."/>
            <person name="Jogler C."/>
            <person name="Lage O.M."/>
        </authorList>
    </citation>
    <scope>NUCLEOTIDE SEQUENCE [LARGE SCALE GENOMIC DNA]</scope>
    <source>
        <strain evidence="6 7">FF15</strain>
    </source>
</reference>
<feature type="transmembrane region" description="Helical" evidence="5">
    <location>
        <begin position="213"/>
        <end position="234"/>
    </location>
</feature>
<evidence type="ECO:0000256" key="1">
    <source>
        <dbReference type="ARBA" id="ARBA00004141"/>
    </source>
</evidence>
<protein>
    <submittedName>
        <fullName evidence="6">Uncharacterized protein</fullName>
    </submittedName>
</protein>
<dbReference type="GO" id="GO:0016020">
    <property type="term" value="C:membrane"/>
    <property type="evidence" value="ECO:0007669"/>
    <property type="project" value="UniProtKB-SubCell"/>
</dbReference>
<feature type="transmembrane region" description="Helical" evidence="5">
    <location>
        <begin position="304"/>
        <end position="327"/>
    </location>
</feature>
<name>A0A7V9A5F2_9BACT</name>
<dbReference type="PANTHER" id="PTHR10361:SF28">
    <property type="entry name" value="P3 PROTEIN-RELATED"/>
    <property type="match status" value="1"/>
</dbReference>
<organism evidence="6 7">
    <name type="scientific">Bremerella alba</name>
    <dbReference type="NCBI Taxonomy" id="980252"/>
    <lineage>
        <taxon>Bacteria</taxon>
        <taxon>Pseudomonadati</taxon>
        <taxon>Planctomycetota</taxon>
        <taxon>Planctomycetia</taxon>
        <taxon>Pirellulales</taxon>
        <taxon>Pirellulaceae</taxon>
        <taxon>Bremerella</taxon>
    </lineage>
</organism>
<dbReference type="EMBL" id="JABRWO010000001">
    <property type="protein sequence ID" value="MBA2112866.1"/>
    <property type="molecule type" value="Genomic_DNA"/>
</dbReference>
<accession>A0A7V9A5F2</accession>
<feature type="transmembrane region" description="Helical" evidence="5">
    <location>
        <begin position="278"/>
        <end position="298"/>
    </location>
</feature>
<evidence type="ECO:0000256" key="2">
    <source>
        <dbReference type="ARBA" id="ARBA00022692"/>
    </source>
</evidence>
<dbReference type="Proteomes" id="UP000551616">
    <property type="component" value="Unassembled WGS sequence"/>
</dbReference>
<feature type="transmembrane region" description="Helical" evidence="5">
    <location>
        <begin position="115"/>
        <end position="137"/>
    </location>
</feature>
<gene>
    <name evidence="6" type="ORF">HOV93_00070</name>
</gene>
<feature type="transmembrane region" description="Helical" evidence="5">
    <location>
        <begin position="87"/>
        <end position="109"/>
    </location>
</feature>
<evidence type="ECO:0000313" key="6">
    <source>
        <dbReference type="EMBL" id="MBA2112866.1"/>
    </source>
</evidence>
<keyword evidence="3 5" id="KW-1133">Transmembrane helix</keyword>
<evidence type="ECO:0000256" key="4">
    <source>
        <dbReference type="ARBA" id="ARBA00023136"/>
    </source>
</evidence>
<feature type="transmembrane region" description="Helical" evidence="5">
    <location>
        <begin position="6"/>
        <end position="22"/>
    </location>
</feature>
<dbReference type="Pfam" id="PF01758">
    <property type="entry name" value="SBF"/>
    <property type="match status" value="1"/>
</dbReference>
<evidence type="ECO:0000313" key="7">
    <source>
        <dbReference type="Proteomes" id="UP000551616"/>
    </source>
</evidence>